<accession>A0A6C2YKX8</accession>
<dbReference type="InterPro" id="IPR000594">
    <property type="entry name" value="ThiF_NAD_FAD-bd"/>
</dbReference>
<protein>
    <recommendedName>
        <fullName evidence="1">THIF-type NAD/FAD binding fold domain-containing protein</fullName>
    </recommendedName>
</protein>
<gene>
    <name evidence="2" type="ORF">GMBLW1_19260</name>
</gene>
<proteinExistence type="predicted"/>
<evidence type="ECO:0000313" key="2">
    <source>
        <dbReference type="EMBL" id="VIP02034.1"/>
    </source>
</evidence>
<dbReference type="KEGG" id="tim:GMBLW1_19260"/>
<dbReference type="Pfam" id="PF00899">
    <property type="entry name" value="ThiF"/>
    <property type="match status" value="1"/>
</dbReference>
<sequence length="273" mass="29474">MAHLFQVGAGSGGMVVLDLLCRDPRITTITLVEPDIYKPHNAARHYFPASAAGQLKVDLVTPWIRDRRPDIHLQILPTDLLDPQHQATYQDAIAACDLGICAVDVEPAKYRFDALFRQAGKPWTMGEVLSGGIGGWVHRFSPGQACYGCVASHLQRNVREDASPPPDYSNPDAVIAETTIPASVASIHSIASLHANVSSQLLPDGGDAGDDWTSILLTLQSVPNVFREAYRTYRFSIARRADCLICGESQTNTLSGDALDSALDAALNRLGAD</sequence>
<organism evidence="2">
    <name type="scientific">Tuwongella immobilis</name>
    <dbReference type="NCBI Taxonomy" id="692036"/>
    <lineage>
        <taxon>Bacteria</taxon>
        <taxon>Pseudomonadati</taxon>
        <taxon>Planctomycetota</taxon>
        <taxon>Planctomycetia</taxon>
        <taxon>Gemmatales</taxon>
        <taxon>Gemmataceae</taxon>
        <taxon>Tuwongella</taxon>
    </lineage>
</organism>
<dbReference type="RefSeq" id="WP_162657251.1">
    <property type="nucleotide sequence ID" value="NZ_LR593887.1"/>
</dbReference>
<evidence type="ECO:0000259" key="1">
    <source>
        <dbReference type="Pfam" id="PF00899"/>
    </source>
</evidence>
<keyword evidence="3" id="KW-1185">Reference proteome</keyword>
<dbReference type="InterPro" id="IPR035985">
    <property type="entry name" value="Ubiquitin-activating_enz"/>
</dbReference>
<dbReference type="InParanoid" id="A0A6C2YKX8"/>
<dbReference type="Gene3D" id="3.40.50.720">
    <property type="entry name" value="NAD(P)-binding Rossmann-like Domain"/>
    <property type="match status" value="1"/>
</dbReference>
<dbReference type="SUPFAM" id="SSF69572">
    <property type="entry name" value="Activating enzymes of the ubiquitin-like proteins"/>
    <property type="match status" value="1"/>
</dbReference>
<dbReference type="EMBL" id="LR593887">
    <property type="protein sequence ID" value="VTS00189.1"/>
    <property type="molecule type" value="Genomic_DNA"/>
</dbReference>
<dbReference type="Proteomes" id="UP000464378">
    <property type="component" value="Chromosome"/>
</dbReference>
<dbReference type="GO" id="GO:0008641">
    <property type="term" value="F:ubiquitin-like modifier activating enzyme activity"/>
    <property type="evidence" value="ECO:0007669"/>
    <property type="project" value="InterPro"/>
</dbReference>
<name>A0A6C2YKX8_9BACT</name>
<reference evidence="2" key="1">
    <citation type="submission" date="2019-04" db="EMBL/GenBank/DDBJ databases">
        <authorList>
            <consortium name="Science for Life Laboratories"/>
        </authorList>
    </citation>
    <scope>NUCLEOTIDE SEQUENCE</scope>
    <source>
        <strain evidence="2">MBLW1</strain>
    </source>
</reference>
<dbReference type="EMBL" id="LR586016">
    <property type="protein sequence ID" value="VIP02034.1"/>
    <property type="molecule type" value="Genomic_DNA"/>
</dbReference>
<feature type="domain" description="THIF-type NAD/FAD binding fold" evidence="1">
    <location>
        <begin position="5"/>
        <end position="177"/>
    </location>
</feature>
<dbReference type="AlphaFoldDB" id="A0A6C2YKX8"/>
<evidence type="ECO:0000313" key="3">
    <source>
        <dbReference type="Proteomes" id="UP000464378"/>
    </source>
</evidence>